<evidence type="ECO:0000313" key="3">
    <source>
        <dbReference type="EMBL" id="KHN45998.1"/>
    </source>
</evidence>
<feature type="compositionally biased region" description="Polar residues" evidence="1">
    <location>
        <begin position="54"/>
        <end position="67"/>
    </location>
</feature>
<feature type="region of interest" description="Disordered" evidence="1">
    <location>
        <begin position="54"/>
        <end position="76"/>
    </location>
</feature>
<dbReference type="EMBL" id="KN641589">
    <property type="protein sequence ID" value="KHN45998.1"/>
    <property type="molecule type" value="Genomic_DNA"/>
</dbReference>
<dbReference type="AlphaFoldDB" id="A0A0B2R864"/>
<name>A0A0B2R864_GLYSO</name>
<reference evidence="2" key="1">
    <citation type="submission" date="2014-07" db="EMBL/GenBank/DDBJ databases">
        <title>Identification of a novel salt tolerance gene in wild soybean by whole-genome sequencing.</title>
        <authorList>
            <person name="Lam H.-M."/>
            <person name="Qi X."/>
            <person name="Li M.-W."/>
            <person name="Liu X."/>
            <person name="Xie M."/>
            <person name="Ni M."/>
            <person name="Xu X."/>
        </authorList>
    </citation>
    <scope>NUCLEOTIDE SEQUENCE [LARGE SCALE GENOMIC DNA]</scope>
    <source>
        <tissue evidence="2">Root</tissue>
    </source>
</reference>
<proteinExistence type="predicted"/>
<accession>A0A0B2R864</accession>
<sequence>MTLIAGHGATDKTNCVSTAIRAKEECWPTSEASGDISPYSIHACSCSSPPSMSWAATPSGTIGWSTPTTPPRERSE</sequence>
<dbReference type="EMBL" id="KN652856">
    <property type="protein sequence ID" value="KHN28324.1"/>
    <property type="molecule type" value="Genomic_DNA"/>
</dbReference>
<evidence type="ECO:0000256" key="1">
    <source>
        <dbReference type="SAM" id="MobiDB-lite"/>
    </source>
</evidence>
<dbReference type="Proteomes" id="UP000053555">
    <property type="component" value="Unassembled WGS sequence"/>
</dbReference>
<organism evidence="2">
    <name type="scientific">Glycine soja</name>
    <name type="common">Wild soybean</name>
    <dbReference type="NCBI Taxonomy" id="3848"/>
    <lineage>
        <taxon>Eukaryota</taxon>
        <taxon>Viridiplantae</taxon>
        <taxon>Streptophyta</taxon>
        <taxon>Embryophyta</taxon>
        <taxon>Tracheophyta</taxon>
        <taxon>Spermatophyta</taxon>
        <taxon>Magnoliopsida</taxon>
        <taxon>eudicotyledons</taxon>
        <taxon>Gunneridae</taxon>
        <taxon>Pentapetalae</taxon>
        <taxon>rosids</taxon>
        <taxon>fabids</taxon>
        <taxon>Fabales</taxon>
        <taxon>Fabaceae</taxon>
        <taxon>Papilionoideae</taxon>
        <taxon>50 kb inversion clade</taxon>
        <taxon>NPAAA clade</taxon>
        <taxon>indigoferoid/millettioid clade</taxon>
        <taxon>Phaseoleae</taxon>
        <taxon>Glycine</taxon>
        <taxon>Glycine subgen. Soja</taxon>
    </lineage>
</organism>
<gene>
    <name evidence="3" type="ORF">glysoja_045404</name>
    <name evidence="2" type="ORF">glysoja_048668</name>
</gene>
<protein>
    <submittedName>
        <fullName evidence="2">Uncharacterized protein</fullName>
    </submittedName>
</protein>
<evidence type="ECO:0000313" key="2">
    <source>
        <dbReference type="EMBL" id="KHN28324.1"/>
    </source>
</evidence>